<evidence type="ECO:0000313" key="2">
    <source>
        <dbReference type="Proteomes" id="UP000009135"/>
    </source>
</evidence>
<reference evidence="1 2" key="1">
    <citation type="journal article" date="2012" name="J. Bacteriol.">
        <title>Complete genome sequence of Mycoplasma haemocanis strain Illinois.</title>
        <authorList>
            <person name="do Nascimento N.C."/>
            <person name="Guimaraes A.M."/>
            <person name="Santos A.P."/>
            <person name="Sanmiguel P.J."/>
            <person name="Messick J.B."/>
        </authorList>
    </citation>
    <scope>NUCLEOTIDE SEQUENCE [LARGE SCALE GENOMIC DNA]</scope>
    <source>
        <strain evidence="1 2">Illinois</strain>
    </source>
</reference>
<gene>
    <name evidence="1" type="ordered locus">MHC_05055</name>
</gene>
<keyword evidence="2" id="KW-1185">Reference proteome</keyword>
<dbReference type="STRING" id="1111676.MHC_05055"/>
<dbReference type="Proteomes" id="UP000009135">
    <property type="component" value="Chromosome"/>
</dbReference>
<accession>H6N895</accession>
<dbReference type="AlphaFoldDB" id="H6N895"/>
<sequence length="203" mass="22654">MPSLKVVLPILTIGASASTLGGYIYSTSGQKEVTILDKIKTSLNKNQRILTSKGDSAWAKFKKVYKASGDKKVVGISEDQINVWCESTLKSSFNKEKYEQAMMWCVVYDRSIKESLSKPVLSAAKTDEKWKKAWDKFKAGNESAGELKLEDTSLKNFASDNRDTGGQSLSEWCTSKYEVKMYELGSETLSRKVEKWCGEDAGK</sequence>
<dbReference type="HOGENOM" id="CLU_098620_4_1_14"/>
<dbReference type="EMBL" id="CP003199">
    <property type="protein sequence ID" value="AEW45867.1"/>
    <property type="molecule type" value="Genomic_DNA"/>
</dbReference>
<protein>
    <submittedName>
        <fullName evidence="1">Uncharacterized protein</fullName>
    </submittedName>
</protein>
<dbReference type="KEGG" id="mhe:MHC_05055"/>
<dbReference type="OrthoDB" id="9822666at2"/>
<evidence type="ECO:0000313" key="1">
    <source>
        <dbReference type="EMBL" id="AEW45867.1"/>
    </source>
</evidence>
<name>H6N895_MYCHN</name>
<proteinExistence type="predicted"/>
<organism evidence="1 2">
    <name type="scientific">Mycoplasma haemocanis (strain Illinois)</name>
    <dbReference type="NCBI Taxonomy" id="1111676"/>
    <lineage>
        <taxon>Bacteria</taxon>
        <taxon>Bacillati</taxon>
        <taxon>Mycoplasmatota</taxon>
        <taxon>Mollicutes</taxon>
        <taxon>Mycoplasmataceae</taxon>
        <taxon>Mycoplasma</taxon>
    </lineage>
</organism>